<dbReference type="Proteomes" id="UP000237271">
    <property type="component" value="Unassembled WGS sequence"/>
</dbReference>
<dbReference type="OrthoDB" id="127622at2759"/>
<dbReference type="PANTHER" id="PTHR46599:SF3">
    <property type="entry name" value="PIGGYBAC TRANSPOSABLE ELEMENT-DERIVED PROTEIN 4"/>
    <property type="match status" value="1"/>
</dbReference>
<comment type="caution">
    <text evidence="3">The sequence shown here is derived from an EMBL/GenBank/DDBJ whole genome shotgun (WGS) entry which is preliminary data.</text>
</comment>
<keyword evidence="1" id="KW-1133">Transmembrane helix</keyword>
<evidence type="ECO:0000256" key="1">
    <source>
        <dbReference type="SAM" id="Phobius"/>
    </source>
</evidence>
<organism evidence="3 4">
    <name type="scientific">Phytophthora palmivora</name>
    <dbReference type="NCBI Taxonomy" id="4796"/>
    <lineage>
        <taxon>Eukaryota</taxon>
        <taxon>Sar</taxon>
        <taxon>Stramenopiles</taxon>
        <taxon>Oomycota</taxon>
        <taxon>Peronosporomycetes</taxon>
        <taxon>Peronosporales</taxon>
        <taxon>Peronosporaceae</taxon>
        <taxon>Phytophthora</taxon>
    </lineage>
</organism>
<dbReference type="EMBL" id="NCKW01000156">
    <property type="protein sequence ID" value="POM81145.1"/>
    <property type="molecule type" value="Genomic_DNA"/>
</dbReference>
<accession>A0A2P4YTL1</accession>
<dbReference type="Pfam" id="PF13843">
    <property type="entry name" value="DDE_Tnp_1_7"/>
    <property type="match status" value="1"/>
</dbReference>
<evidence type="ECO:0000313" key="4">
    <source>
        <dbReference type="Proteomes" id="UP000237271"/>
    </source>
</evidence>
<name>A0A2P4YTL1_9STRA</name>
<protein>
    <recommendedName>
        <fullName evidence="2">PiggyBac transposable element-derived protein domain-containing protein</fullName>
    </recommendedName>
</protein>
<dbReference type="PANTHER" id="PTHR46599">
    <property type="entry name" value="PIGGYBAC TRANSPOSABLE ELEMENT-DERIVED PROTEIN 4"/>
    <property type="match status" value="1"/>
</dbReference>
<sequence length="164" mass="19325">METMKQIMPYKLCRFTGLLVARTIAPNHEKLSNHWKTTYVGAISRGCFSSVLSRDRFMVNSRTLHFNSNLDPRAQTDRAWKLRKVVEVLRKNVFSWLHCTILPSRSAFNTIRMYLKDKPHKWGTKLFVLGSAVTAYCIRYCWHSVILVLYYAVYHFKRLLLYAT</sequence>
<gene>
    <name evidence="3" type="ORF">PHPALM_925</name>
</gene>
<evidence type="ECO:0000259" key="2">
    <source>
        <dbReference type="Pfam" id="PF13843"/>
    </source>
</evidence>
<evidence type="ECO:0000313" key="3">
    <source>
        <dbReference type="EMBL" id="POM81145.1"/>
    </source>
</evidence>
<keyword evidence="4" id="KW-1185">Reference proteome</keyword>
<dbReference type="InterPro" id="IPR029526">
    <property type="entry name" value="PGBD"/>
</dbReference>
<dbReference type="AlphaFoldDB" id="A0A2P4YTL1"/>
<keyword evidence="1" id="KW-0472">Membrane</keyword>
<keyword evidence="1" id="KW-0812">Transmembrane</keyword>
<feature type="transmembrane region" description="Helical" evidence="1">
    <location>
        <begin position="126"/>
        <end position="153"/>
    </location>
</feature>
<reference evidence="3 4" key="1">
    <citation type="journal article" date="2017" name="Genome Biol. Evol.">
        <title>Phytophthora megakarya and P. palmivora, closely related causal agents of cacao black pod rot, underwent increases in genome sizes and gene numbers by different mechanisms.</title>
        <authorList>
            <person name="Ali S.S."/>
            <person name="Shao J."/>
            <person name="Lary D.J."/>
            <person name="Kronmiller B."/>
            <person name="Shen D."/>
            <person name="Strem M.D."/>
            <person name="Amoako-Attah I."/>
            <person name="Akrofi A.Y."/>
            <person name="Begoude B.A."/>
            <person name="Ten Hoopen G.M."/>
            <person name="Coulibaly K."/>
            <person name="Kebe B.I."/>
            <person name="Melnick R.L."/>
            <person name="Guiltinan M.J."/>
            <person name="Tyler B.M."/>
            <person name="Meinhardt L.W."/>
            <person name="Bailey B.A."/>
        </authorList>
    </citation>
    <scope>NUCLEOTIDE SEQUENCE [LARGE SCALE GENOMIC DNA]</scope>
    <source>
        <strain evidence="4">sbr112.9</strain>
    </source>
</reference>
<feature type="domain" description="PiggyBac transposable element-derived protein" evidence="2">
    <location>
        <begin position="28"/>
        <end position="140"/>
    </location>
</feature>
<proteinExistence type="predicted"/>